<evidence type="ECO:0000256" key="4">
    <source>
        <dbReference type="ARBA" id="ARBA00023163"/>
    </source>
</evidence>
<evidence type="ECO:0000256" key="3">
    <source>
        <dbReference type="ARBA" id="ARBA00023125"/>
    </source>
</evidence>
<sequence length="311" mass="33572">MPTDFPTSLQFDGIAEFVAVARLGTFTSAADELGLTKSAVGRAVSRLEARLGARLLHRTTRRLTLTSYGEAWLEHCAAALDELQRGETILKLAQNRPAGPVRIDLPTAFGRLYVMPVLLDVAARCPALQLNVSFNDRLVDLIDEGIDLAVRIGEPGDSTDLVARRLGVQQLVICGSPAYVAAHGAPQHAADLAHHDCIAGSNSPHRVAWLLKQQDGSIAPHVVPIKHRVCDFEMVLAAVKSGHGLAQLPLWMVQDDLSSGNLVTVFDGMSGGEVPINLLWPRTLALPAKIRVIVDALLDSMRQFPVAARMQ</sequence>
<protein>
    <submittedName>
        <fullName evidence="6">LysR family transcriptional regulator</fullName>
    </submittedName>
</protein>
<dbReference type="SUPFAM" id="SSF53850">
    <property type="entry name" value="Periplasmic binding protein-like II"/>
    <property type="match status" value="1"/>
</dbReference>
<dbReference type="KEGG" id="pter:C2L65_39725"/>
<dbReference type="PANTHER" id="PTHR30537">
    <property type="entry name" value="HTH-TYPE TRANSCRIPTIONAL REGULATOR"/>
    <property type="match status" value="1"/>
</dbReference>
<evidence type="ECO:0000256" key="2">
    <source>
        <dbReference type="ARBA" id="ARBA00023015"/>
    </source>
</evidence>
<dbReference type="GO" id="GO:0003700">
    <property type="term" value="F:DNA-binding transcription factor activity"/>
    <property type="evidence" value="ECO:0007669"/>
    <property type="project" value="InterPro"/>
</dbReference>
<dbReference type="CDD" id="cd08475">
    <property type="entry name" value="PBP2_CrgA_like_6"/>
    <property type="match status" value="1"/>
</dbReference>
<dbReference type="PANTHER" id="PTHR30537:SF72">
    <property type="entry name" value="LYSR FAMILY TRANSCRIPTIONAL REGULATOR"/>
    <property type="match status" value="1"/>
</dbReference>
<dbReference type="FunFam" id="1.10.10.10:FF:000001">
    <property type="entry name" value="LysR family transcriptional regulator"/>
    <property type="match status" value="1"/>
</dbReference>
<gene>
    <name evidence="6" type="ORF">C2L65_39725</name>
</gene>
<dbReference type="RefSeq" id="WP_042305269.1">
    <property type="nucleotide sequence ID" value="NZ_CP026113.1"/>
</dbReference>
<organism evidence="6 7">
    <name type="scientific">Paraburkholderia terrae</name>
    <dbReference type="NCBI Taxonomy" id="311230"/>
    <lineage>
        <taxon>Bacteria</taxon>
        <taxon>Pseudomonadati</taxon>
        <taxon>Pseudomonadota</taxon>
        <taxon>Betaproteobacteria</taxon>
        <taxon>Burkholderiales</taxon>
        <taxon>Burkholderiaceae</taxon>
        <taxon>Paraburkholderia</taxon>
    </lineage>
</organism>
<evidence type="ECO:0000313" key="7">
    <source>
        <dbReference type="Proteomes" id="UP000243502"/>
    </source>
</evidence>
<evidence type="ECO:0000259" key="5">
    <source>
        <dbReference type="PROSITE" id="PS50931"/>
    </source>
</evidence>
<dbReference type="GO" id="GO:0006351">
    <property type="term" value="P:DNA-templated transcription"/>
    <property type="evidence" value="ECO:0007669"/>
    <property type="project" value="TreeGrafter"/>
</dbReference>
<dbReference type="InterPro" id="IPR036388">
    <property type="entry name" value="WH-like_DNA-bd_sf"/>
</dbReference>
<evidence type="ECO:0000256" key="1">
    <source>
        <dbReference type="ARBA" id="ARBA00009437"/>
    </source>
</evidence>
<proteinExistence type="inferred from homology"/>
<dbReference type="InterPro" id="IPR005119">
    <property type="entry name" value="LysR_subst-bd"/>
</dbReference>
<keyword evidence="3" id="KW-0238">DNA-binding</keyword>
<dbReference type="InterPro" id="IPR058163">
    <property type="entry name" value="LysR-type_TF_proteobact-type"/>
</dbReference>
<dbReference type="EMBL" id="CP026113">
    <property type="protein sequence ID" value="AUT65643.1"/>
    <property type="molecule type" value="Genomic_DNA"/>
</dbReference>
<dbReference type="OrthoDB" id="9110639at2"/>
<dbReference type="Gene3D" id="1.10.10.10">
    <property type="entry name" value="Winged helix-like DNA-binding domain superfamily/Winged helix DNA-binding domain"/>
    <property type="match status" value="1"/>
</dbReference>
<dbReference type="InterPro" id="IPR000847">
    <property type="entry name" value="LysR_HTH_N"/>
</dbReference>
<comment type="similarity">
    <text evidence="1">Belongs to the LysR transcriptional regulatory family.</text>
</comment>
<dbReference type="InterPro" id="IPR036390">
    <property type="entry name" value="WH_DNA-bd_sf"/>
</dbReference>
<accession>A0A2I8F1F6</accession>
<evidence type="ECO:0000313" key="6">
    <source>
        <dbReference type="EMBL" id="AUT65643.1"/>
    </source>
</evidence>
<dbReference type="GO" id="GO:0043565">
    <property type="term" value="F:sequence-specific DNA binding"/>
    <property type="evidence" value="ECO:0007669"/>
    <property type="project" value="TreeGrafter"/>
</dbReference>
<dbReference type="SUPFAM" id="SSF46785">
    <property type="entry name" value="Winged helix' DNA-binding domain"/>
    <property type="match status" value="1"/>
</dbReference>
<feature type="domain" description="HTH lysR-type" evidence="5">
    <location>
        <begin position="17"/>
        <end position="66"/>
    </location>
</feature>
<keyword evidence="2" id="KW-0805">Transcription regulation</keyword>
<reference evidence="6 7" key="1">
    <citation type="submission" date="2018-01" db="EMBL/GenBank/DDBJ databases">
        <title>Species boundaries and ecological features among Paraburkholderia terrae DSMZ17804T, P. hospita DSMZ17164T and P. caribensis DSMZ13236T.</title>
        <authorList>
            <person name="Pratama A.A."/>
        </authorList>
    </citation>
    <scope>NUCLEOTIDE SEQUENCE [LARGE SCALE GENOMIC DNA]</scope>
    <source>
        <strain evidence="6 7">DSM 17804</strain>
    </source>
</reference>
<name>A0A2I8F1F6_9BURK</name>
<dbReference type="Gene3D" id="3.40.190.290">
    <property type="match status" value="1"/>
</dbReference>
<dbReference type="Pfam" id="PF00126">
    <property type="entry name" value="HTH_1"/>
    <property type="match status" value="1"/>
</dbReference>
<dbReference type="Proteomes" id="UP000243502">
    <property type="component" value="Chromosome 3"/>
</dbReference>
<dbReference type="AlphaFoldDB" id="A0A2I8F1F6"/>
<dbReference type="Pfam" id="PF03466">
    <property type="entry name" value="LysR_substrate"/>
    <property type="match status" value="1"/>
</dbReference>
<dbReference type="PRINTS" id="PR00039">
    <property type="entry name" value="HTHLYSR"/>
</dbReference>
<dbReference type="PROSITE" id="PS50931">
    <property type="entry name" value="HTH_LYSR"/>
    <property type="match status" value="1"/>
</dbReference>
<keyword evidence="4" id="KW-0804">Transcription</keyword>